<dbReference type="Proteomes" id="UP000002051">
    <property type="component" value="Unassembled WGS sequence"/>
</dbReference>
<organism evidence="1 4">
    <name type="scientific">Medicago truncatula</name>
    <name type="common">Barrel medic</name>
    <name type="synonym">Medicago tribuloides</name>
    <dbReference type="NCBI Taxonomy" id="3880"/>
    <lineage>
        <taxon>Eukaryota</taxon>
        <taxon>Viridiplantae</taxon>
        <taxon>Streptophyta</taxon>
        <taxon>Embryophyta</taxon>
        <taxon>Tracheophyta</taxon>
        <taxon>Spermatophyta</taxon>
        <taxon>Magnoliopsida</taxon>
        <taxon>eudicotyledons</taxon>
        <taxon>Gunneridae</taxon>
        <taxon>Pentapetalae</taxon>
        <taxon>rosids</taxon>
        <taxon>fabids</taxon>
        <taxon>Fabales</taxon>
        <taxon>Fabaceae</taxon>
        <taxon>Papilionoideae</taxon>
        <taxon>50 kb inversion clade</taxon>
        <taxon>NPAAA clade</taxon>
        <taxon>Hologalegina</taxon>
        <taxon>IRL clade</taxon>
        <taxon>Trifolieae</taxon>
        <taxon>Medicago</taxon>
    </lineage>
</organism>
<evidence type="ECO:0000313" key="1">
    <source>
        <dbReference type="EMBL" id="AES79024.1"/>
    </source>
</evidence>
<proteinExistence type="predicted"/>
<reference evidence="1 4" key="1">
    <citation type="journal article" date="2011" name="Nature">
        <title>The Medicago genome provides insight into the evolution of rhizobial symbioses.</title>
        <authorList>
            <person name="Young N.D."/>
            <person name="Debelle F."/>
            <person name="Oldroyd G.E."/>
            <person name="Geurts R."/>
            <person name="Cannon S.B."/>
            <person name="Udvardi M.K."/>
            <person name="Benedito V.A."/>
            <person name="Mayer K.F."/>
            <person name="Gouzy J."/>
            <person name="Schoof H."/>
            <person name="Van de Peer Y."/>
            <person name="Proost S."/>
            <person name="Cook D.R."/>
            <person name="Meyers B.C."/>
            <person name="Spannagl M."/>
            <person name="Cheung F."/>
            <person name="De Mita S."/>
            <person name="Krishnakumar V."/>
            <person name="Gundlach H."/>
            <person name="Zhou S."/>
            <person name="Mudge J."/>
            <person name="Bharti A.K."/>
            <person name="Murray J.D."/>
            <person name="Naoumkina M.A."/>
            <person name="Rosen B."/>
            <person name="Silverstein K.A."/>
            <person name="Tang H."/>
            <person name="Rombauts S."/>
            <person name="Zhao P.X."/>
            <person name="Zhou P."/>
            <person name="Barbe V."/>
            <person name="Bardou P."/>
            <person name="Bechner M."/>
            <person name="Bellec A."/>
            <person name="Berger A."/>
            <person name="Berges H."/>
            <person name="Bidwell S."/>
            <person name="Bisseling T."/>
            <person name="Choisne N."/>
            <person name="Couloux A."/>
            <person name="Denny R."/>
            <person name="Deshpande S."/>
            <person name="Dai X."/>
            <person name="Doyle J.J."/>
            <person name="Dudez A.M."/>
            <person name="Farmer A.D."/>
            <person name="Fouteau S."/>
            <person name="Franken C."/>
            <person name="Gibelin C."/>
            <person name="Gish J."/>
            <person name="Goldstein S."/>
            <person name="Gonzalez A.J."/>
            <person name="Green P.J."/>
            <person name="Hallab A."/>
            <person name="Hartog M."/>
            <person name="Hua A."/>
            <person name="Humphray S.J."/>
            <person name="Jeong D.H."/>
            <person name="Jing Y."/>
            <person name="Jocker A."/>
            <person name="Kenton S.M."/>
            <person name="Kim D.J."/>
            <person name="Klee K."/>
            <person name="Lai H."/>
            <person name="Lang C."/>
            <person name="Lin S."/>
            <person name="Macmil S.L."/>
            <person name="Magdelenat G."/>
            <person name="Matthews L."/>
            <person name="McCorrison J."/>
            <person name="Monaghan E.L."/>
            <person name="Mun J.H."/>
            <person name="Najar F.Z."/>
            <person name="Nicholson C."/>
            <person name="Noirot C."/>
            <person name="O'Bleness M."/>
            <person name="Paule C.R."/>
            <person name="Poulain J."/>
            <person name="Prion F."/>
            <person name="Qin B."/>
            <person name="Qu C."/>
            <person name="Retzel E.F."/>
            <person name="Riddle C."/>
            <person name="Sallet E."/>
            <person name="Samain S."/>
            <person name="Samson N."/>
            <person name="Sanders I."/>
            <person name="Saurat O."/>
            <person name="Scarpelli C."/>
            <person name="Schiex T."/>
            <person name="Segurens B."/>
            <person name="Severin A.J."/>
            <person name="Sherrier D.J."/>
            <person name="Shi R."/>
            <person name="Sims S."/>
            <person name="Singer S.R."/>
            <person name="Sinharoy S."/>
            <person name="Sterck L."/>
            <person name="Viollet A."/>
            <person name="Wang B.B."/>
            <person name="Wang K."/>
            <person name="Wang M."/>
            <person name="Wang X."/>
            <person name="Warfsmann J."/>
            <person name="Weissenbach J."/>
            <person name="White D.D."/>
            <person name="White J.D."/>
            <person name="Wiley G.B."/>
            <person name="Wincker P."/>
            <person name="Xing Y."/>
            <person name="Yang L."/>
            <person name="Yao Z."/>
            <person name="Ying F."/>
            <person name="Zhai J."/>
            <person name="Zhou L."/>
            <person name="Zuber A."/>
            <person name="Denarie J."/>
            <person name="Dixon R.A."/>
            <person name="May G.D."/>
            <person name="Schwartz D.C."/>
            <person name="Rogers J."/>
            <person name="Quetier F."/>
            <person name="Town C.D."/>
            <person name="Roe B.A."/>
        </authorList>
    </citation>
    <scope>NUCLEOTIDE SEQUENCE [LARGE SCALE GENOMIC DNA]</scope>
    <source>
        <strain evidence="1">A17</strain>
        <strain evidence="3 4">cv. Jemalong A17</strain>
    </source>
</reference>
<protein>
    <submittedName>
        <fullName evidence="1 3">Uncharacterized protein</fullName>
    </submittedName>
</protein>
<dbReference type="Proteomes" id="UP000265566">
    <property type="component" value="Chromosome 7"/>
</dbReference>
<dbReference type="AlphaFoldDB" id="G7KZ20"/>
<evidence type="ECO:0000313" key="4">
    <source>
        <dbReference type="Proteomes" id="UP000002051"/>
    </source>
</evidence>
<dbReference type="EMBL" id="CM001223">
    <property type="protein sequence ID" value="AES79024.1"/>
    <property type="molecule type" value="Genomic_DNA"/>
</dbReference>
<name>G7KZ20_MEDTR</name>
<sequence length="97" mass="11688">MGSLTHDRYFIISTPVFLPKSSVVKWRSWHRHGRILYNGRSHFVKGCPPWWRHKLQWRVYIAVYWPSAYSAINNTAPKLTYKLLTIYSKNLMDYTKR</sequence>
<keyword evidence="4" id="KW-1185">Reference proteome</keyword>
<evidence type="ECO:0000313" key="3">
    <source>
        <dbReference type="EnsemblPlants" id="AES79024"/>
    </source>
</evidence>
<dbReference type="EMBL" id="PSQE01000007">
    <property type="protein sequence ID" value="RHN45721.1"/>
    <property type="molecule type" value="Genomic_DNA"/>
</dbReference>
<evidence type="ECO:0000313" key="2">
    <source>
        <dbReference type="EMBL" id="RHN45721.1"/>
    </source>
</evidence>
<reference evidence="1 4" key="2">
    <citation type="journal article" date="2014" name="BMC Genomics">
        <title>An improved genome release (version Mt4.0) for the model legume Medicago truncatula.</title>
        <authorList>
            <person name="Tang H."/>
            <person name="Krishnakumar V."/>
            <person name="Bidwell S."/>
            <person name="Rosen B."/>
            <person name="Chan A."/>
            <person name="Zhou S."/>
            <person name="Gentzbittel L."/>
            <person name="Childs K.L."/>
            <person name="Yandell M."/>
            <person name="Gundlach H."/>
            <person name="Mayer K.F."/>
            <person name="Schwartz D.C."/>
            <person name="Town C.D."/>
        </authorList>
    </citation>
    <scope>GENOME REANNOTATION</scope>
    <source>
        <strain evidence="3 4">cv. Jemalong A17</strain>
    </source>
</reference>
<reference evidence="3" key="3">
    <citation type="submission" date="2015-04" db="UniProtKB">
        <authorList>
            <consortium name="EnsemblPlants"/>
        </authorList>
    </citation>
    <scope>IDENTIFICATION</scope>
    <source>
        <strain evidence="3">cv. Jemalong A17</strain>
    </source>
</reference>
<reference evidence="2" key="5">
    <citation type="journal article" date="2018" name="Nat. Plants">
        <title>Whole-genome landscape of Medicago truncatula symbiotic genes.</title>
        <authorList>
            <person name="Pecrix Y."/>
            <person name="Gamas P."/>
            <person name="Carrere S."/>
        </authorList>
    </citation>
    <scope>NUCLEOTIDE SEQUENCE</scope>
    <source>
        <tissue evidence="2">Leaves</tissue>
    </source>
</reference>
<dbReference type="HOGENOM" id="CLU_2350001_0_0_1"/>
<dbReference type="PaxDb" id="3880-AES79024"/>
<reference evidence="5" key="4">
    <citation type="journal article" date="2018" name="Nat. Plants">
        <title>Whole-genome landscape of Medicago truncatula symbiotic genes.</title>
        <authorList>
            <person name="Pecrix Y."/>
            <person name="Staton S.E."/>
            <person name="Sallet E."/>
            <person name="Lelandais-Briere C."/>
            <person name="Moreau S."/>
            <person name="Carrere S."/>
            <person name="Blein T."/>
            <person name="Jardinaud M.F."/>
            <person name="Latrasse D."/>
            <person name="Zouine M."/>
            <person name="Zahm M."/>
            <person name="Kreplak J."/>
            <person name="Mayjonade B."/>
            <person name="Satge C."/>
            <person name="Perez M."/>
            <person name="Cauet S."/>
            <person name="Marande W."/>
            <person name="Chantry-Darmon C."/>
            <person name="Lopez-Roques C."/>
            <person name="Bouchez O."/>
            <person name="Berard A."/>
            <person name="Debelle F."/>
            <person name="Munos S."/>
            <person name="Bendahmane A."/>
            <person name="Berges H."/>
            <person name="Niebel A."/>
            <person name="Buitink J."/>
            <person name="Frugier F."/>
            <person name="Benhamed M."/>
            <person name="Crespi M."/>
            <person name="Gouzy J."/>
            <person name="Gamas P."/>
        </authorList>
    </citation>
    <scope>NUCLEOTIDE SEQUENCE [LARGE SCALE GENOMIC DNA]</scope>
    <source>
        <strain evidence="5">cv. Jemalong A17</strain>
    </source>
</reference>
<dbReference type="Gramene" id="rna40109">
    <property type="protein sequence ID" value="RHN45721.1"/>
    <property type="gene ID" value="gene40109"/>
</dbReference>
<dbReference type="EnsemblPlants" id="AES79024">
    <property type="protein sequence ID" value="AES79024"/>
    <property type="gene ID" value="MTR_7g052660"/>
</dbReference>
<gene>
    <name evidence="1" type="ordered locus">MTR_7g052660</name>
    <name evidence="2" type="ORF">MtrunA17_Chr7g0234421</name>
</gene>
<evidence type="ECO:0000313" key="5">
    <source>
        <dbReference type="Proteomes" id="UP000265566"/>
    </source>
</evidence>
<accession>G7KZ20</accession>